<dbReference type="InterPro" id="IPR008969">
    <property type="entry name" value="CarboxyPept-like_regulatory"/>
</dbReference>
<evidence type="ECO:0000313" key="1">
    <source>
        <dbReference type="EMBL" id="GGB09343.1"/>
    </source>
</evidence>
<dbReference type="EMBL" id="BMJC01000004">
    <property type="protein sequence ID" value="GGB09343.1"/>
    <property type="molecule type" value="Genomic_DNA"/>
</dbReference>
<evidence type="ECO:0008006" key="3">
    <source>
        <dbReference type="Google" id="ProtNLM"/>
    </source>
</evidence>
<proteinExistence type="predicted"/>
<evidence type="ECO:0000313" key="2">
    <source>
        <dbReference type="Proteomes" id="UP000607559"/>
    </source>
</evidence>
<accession>A0A8J2UFM4</accession>
<reference evidence="1" key="2">
    <citation type="submission" date="2020-09" db="EMBL/GenBank/DDBJ databases">
        <authorList>
            <person name="Sun Q."/>
            <person name="Zhou Y."/>
        </authorList>
    </citation>
    <scope>NUCLEOTIDE SEQUENCE</scope>
    <source>
        <strain evidence="1">CGMCC 1.15448</strain>
    </source>
</reference>
<organism evidence="1 2">
    <name type="scientific">Puia dinghuensis</name>
    <dbReference type="NCBI Taxonomy" id="1792502"/>
    <lineage>
        <taxon>Bacteria</taxon>
        <taxon>Pseudomonadati</taxon>
        <taxon>Bacteroidota</taxon>
        <taxon>Chitinophagia</taxon>
        <taxon>Chitinophagales</taxon>
        <taxon>Chitinophagaceae</taxon>
        <taxon>Puia</taxon>
    </lineage>
</organism>
<dbReference type="Proteomes" id="UP000607559">
    <property type="component" value="Unassembled WGS sequence"/>
</dbReference>
<dbReference type="SUPFAM" id="SSF49464">
    <property type="entry name" value="Carboxypeptidase regulatory domain-like"/>
    <property type="match status" value="1"/>
</dbReference>
<comment type="caution">
    <text evidence="1">The sequence shown here is derived from an EMBL/GenBank/DDBJ whole genome shotgun (WGS) entry which is preliminary data.</text>
</comment>
<dbReference type="Pfam" id="PF13715">
    <property type="entry name" value="CarbopepD_reg_2"/>
    <property type="match status" value="1"/>
</dbReference>
<gene>
    <name evidence="1" type="ORF">GCM10011511_36090</name>
</gene>
<sequence length="358" mass="40633">MIRPFLLLVFTFSFSLVVLSQEKTFPIDGIVLDKSGLPLAGASVFCQNTTVGTLSKEDGSFHLRLANGGYDLVISYTGYETQVVRIGKDHKATDSLKIQLKEQDKALEQAVVTGSAEVADGWAKYGQFFLDNFIGTTPNAAQCTLDNKDVLKFYYYKKRNKLRIKATDMLIVTNNALGYRIKYQLDSFVYDYNGNIGSYTGYPLFENLDGSPDQQQTWKQNRLYSYSGSRLHFIRSWYDSTLTDEGFVLELADSGSNQMKRVEDPYDPKIYSRDSGDVNINVQGRLRVSYTSQAPDKKYLVQNKYPLTTAYQISALDIANGFVIEENGYFYDQADVSNIGYWSYKKLAELLPYDYLPE</sequence>
<name>A0A8J2UFM4_9BACT</name>
<dbReference type="RefSeq" id="WP_188934260.1">
    <property type="nucleotide sequence ID" value="NZ_BMJC01000004.1"/>
</dbReference>
<protein>
    <recommendedName>
        <fullName evidence="3">Carboxypeptidase-like regulatory domain-containing protein</fullName>
    </recommendedName>
</protein>
<keyword evidence="2" id="KW-1185">Reference proteome</keyword>
<dbReference type="Gene3D" id="2.60.40.1120">
    <property type="entry name" value="Carboxypeptidase-like, regulatory domain"/>
    <property type="match status" value="1"/>
</dbReference>
<dbReference type="AlphaFoldDB" id="A0A8J2UFM4"/>
<reference evidence="1" key="1">
    <citation type="journal article" date="2014" name="Int. J. Syst. Evol. Microbiol.">
        <title>Complete genome sequence of Corynebacterium casei LMG S-19264T (=DSM 44701T), isolated from a smear-ripened cheese.</title>
        <authorList>
            <consortium name="US DOE Joint Genome Institute (JGI-PGF)"/>
            <person name="Walter F."/>
            <person name="Albersmeier A."/>
            <person name="Kalinowski J."/>
            <person name="Ruckert C."/>
        </authorList>
    </citation>
    <scope>NUCLEOTIDE SEQUENCE</scope>
    <source>
        <strain evidence="1">CGMCC 1.15448</strain>
    </source>
</reference>